<accession>A0A1I0LX72</accession>
<keyword evidence="3" id="KW-1185">Reference proteome</keyword>
<organism evidence="2 3">
    <name type="scientific">Natrinema salifodinae</name>
    <dbReference type="NCBI Taxonomy" id="1202768"/>
    <lineage>
        <taxon>Archaea</taxon>
        <taxon>Methanobacteriati</taxon>
        <taxon>Methanobacteriota</taxon>
        <taxon>Stenosarchaea group</taxon>
        <taxon>Halobacteria</taxon>
        <taxon>Halobacteriales</taxon>
        <taxon>Natrialbaceae</taxon>
        <taxon>Natrinema</taxon>
    </lineage>
</organism>
<name>A0A1I0LX72_9EURY</name>
<evidence type="ECO:0000313" key="2">
    <source>
        <dbReference type="EMBL" id="SEV80203.1"/>
    </source>
</evidence>
<protein>
    <submittedName>
        <fullName evidence="2">Uncharacterized protein</fullName>
    </submittedName>
</protein>
<reference evidence="3" key="1">
    <citation type="submission" date="2016-10" db="EMBL/GenBank/DDBJ databases">
        <authorList>
            <person name="Varghese N."/>
        </authorList>
    </citation>
    <scope>NUCLEOTIDE SEQUENCE [LARGE SCALE GENOMIC DNA]</scope>
    <source>
        <strain evidence="3">CGMCC 1.12284</strain>
    </source>
</reference>
<dbReference type="Proteomes" id="UP000183275">
    <property type="component" value="Unassembled WGS sequence"/>
</dbReference>
<evidence type="ECO:0000313" key="3">
    <source>
        <dbReference type="Proteomes" id="UP000183275"/>
    </source>
</evidence>
<gene>
    <name evidence="2" type="ORF">SAMN05216285_0083</name>
</gene>
<evidence type="ECO:0000256" key="1">
    <source>
        <dbReference type="SAM" id="MobiDB-lite"/>
    </source>
</evidence>
<proteinExistence type="predicted"/>
<feature type="region of interest" description="Disordered" evidence="1">
    <location>
        <begin position="1"/>
        <end position="34"/>
    </location>
</feature>
<dbReference type="EMBL" id="FOIS01000001">
    <property type="protein sequence ID" value="SEV80203.1"/>
    <property type="molecule type" value="Genomic_DNA"/>
</dbReference>
<sequence length="34" mass="3764">MAQNISRLHSVDQGSDFDTKNMEIGTVPNVSSER</sequence>
<dbReference type="AlphaFoldDB" id="A0A1I0LX72"/>